<feature type="region of interest" description="Disordered" evidence="1">
    <location>
        <begin position="134"/>
        <end position="176"/>
    </location>
</feature>
<dbReference type="Proteomes" id="UP000799757">
    <property type="component" value="Unassembled WGS sequence"/>
</dbReference>
<proteinExistence type="predicted"/>
<protein>
    <submittedName>
        <fullName evidence="3">Uncharacterized protein</fullName>
    </submittedName>
</protein>
<name>A0A6A6WP99_9PLEO</name>
<organism evidence="3 4">
    <name type="scientific">Melanomma pulvis-pyrius CBS 109.77</name>
    <dbReference type="NCBI Taxonomy" id="1314802"/>
    <lineage>
        <taxon>Eukaryota</taxon>
        <taxon>Fungi</taxon>
        <taxon>Dikarya</taxon>
        <taxon>Ascomycota</taxon>
        <taxon>Pezizomycotina</taxon>
        <taxon>Dothideomycetes</taxon>
        <taxon>Pleosporomycetidae</taxon>
        <taxon>Pleosporales</taxon>
        <taxon>Melanommataceae</taxon>
        <taxon>Melanomma</taxon>
    </lineage>
</organism>
<accession>A0A6A6WP99</accession>
<evidence type="ECO:0000256" key="2">
    <source>
        <dbReference type="SAM" id="SignalP"/>
    </source>
</evidence>
<gene>
    <name evidence="3" type="ORF">K505DRAFT_164966</name>
</gene>
<evidence type="ECO:0000313" key="4">
    <source>
        <dbReference type="Proteomes" id="UP000799757"/>
    </source>
</evidence>
<keyword evidence="2" id="KW-0732">Signal</keyword>
<evidence type="ECO:0000313" key="3">
    <source>
        <dbReference type="EMBL" id="KAF2785715.1"/>
    </source>
</evidence>
<keyword evidence="4" id="KW-1185">Reference proteome</keyword>
<dbReference type="AlphaFoldDB" id="A0A6A6WP99"/>
<feature type="chain" id="PRO_5025434722" evidence="2">
    <location>
        <begin position="18"/>
        <end position="176"/>
    </location>
</feature>
<dbReference type="EMBL" id="MU002714">
    <property type="protein sequence ID" value="KAF2785715.1"/>
    <property type="molecule type" value="Genomic_DNA"/>
</dbReference>
<evidence type="ECO:0000256" key="1">
    <source>
        <dbReference type="SAM" id="MobiDB-lite"/>
    </source>
</evidence>
<feature type="signal peptide" evidence="2">
    <location>
        <begin position="1"/>
        <end position="17"/>
    </location>
</feature>
<sequence>MLVVVGIWIARVGVMSGANPEVPNQSRVRATAAQRRVLGRRPLPSPWSSITLLILPTRRWVLGARGFNQSGELSLPQTCTAGRSNTDRTPSDSSGPCMIRKLEPGTNGEVRKTIQLDSAFPQPHGGNSIIVGNVPLSPPHPTPAASAHGKEGSRRRHAMSSQRDSFVGCTPNAAHV</sequence>
<reference evidence="3" key="1">
    <citation type="journal article" date="2020" name="Stud. Mycol.">
        <title>101 Dothideomycetes genomes: a test case for predicting lifestyles and emergence of pathogens.</title>
        <authorList>
            <person name="Haridas S."/>
            <person name="Albert R."/>
            <person name="Binder M."/>
            <person name="Bloem J."/>
            <person name="Labutti K."/>
            <person name="Salamov A."/>
            <person name="Andreopoulos B."/>
            <person name="Baker S."/>
            <person name="Barry K."/>
            <person name="Bills G."/>
            <person name="Bluhm B."/>
            <person name="Cannon C."/>
            <person name="Castanera R."/>
            <person name="Culley D."/>
            <person name="Daum C."/>
            <person name="Ezra D."/>
            <person name="Gonzalez J."/>
            <person name="Henrissat B."/>
            <person name="Kuo A."/>
            <person name="Liang C."/>
            <person name="Lipzen A."/>
            <person name="Lutzoni F."/>
            <person name="Magnuson J."/>
            <person name="Mondo S."/>
            <person name="Nolan M."/>
            <person name="Ohm R."/>
            <person name="Pangilinan J."/>
            <person name="Park H.-J."/>
            <person name="Ramirez L."/>
            <person name="Alfaro M."/>
            <person name="Sun H."/>
            <person name="Tritt A."/>
            <person name="Yoshinaga Y."/>
            <person name="Zwiers L.-H."/>
            <person name="Turgeon B."/>
            <person name="Goodwin S."/>
            <person name="Spatafora J."/>
            <person name="Crous P."/>
            <person name="Grigoriev I."/>
        </authorList>
    </citation>
    <scope>NUCLEOTIDE SEQUENCE</scope>
    <source>
        <strain evidence="3">CBS 109.77</strain>
    </source>
</reference>